<dbReference type="SMR" id="A2F9L8"/>
<keyword evidence="4" id="KW-1185">Reference proteome</keyword>
<evidence type="ECO:0000313" key="3">
    <source>
        <dbReference type="EMBL" id="EAX98399.1"/>
    </source>
</evidence>
<keyword evidence="2" id="KW-1133">Transmembrane helix</keyword>
<keyword evidence="2" id="KW-0472">Membrane</keyword>
<dbReference type="InParanoid" id="A2F9L8"/>
<evidence type="ECO:0000313" key="4">
    <source>
        <dbReference type="Proteomes" id="UP000001542"/>
    </source>
</evidence>
<reference evidence="3" key="2">
    <citation type="journal article" date="2007" name="Science">
        <title>Draft genome sequence of the sexually transmitted pathogen Trichomonas vaginalis.</title>
        <authorList>
            <person name="Carlton J.M."/>
            <person name="Hirt R.P."/>
            <person name="Silva J.C."/>
            <person name="Delcher A.L."/>
            <person name="Schatz M."/>
            <person name="Zhao Q."/>
            <person name="Wortman J.R."/>
            <person name="Bidwell S.L."/>
            <person name="Alsmark U.C.M."/>
            <person name="Besteiro S."/>
            <person name="Sicheritz-Ponten T."/>
            <person name="Noel C.J."/>
            <person name="Dacks J.B."/>
            <person name="Foster P.G."/>
            <person name="Simillion C."/>
            <person name="Van de Peer Y."/>
            <person name="Miranda-Saavedra D."/>
            <person name="Barton G.J."/>
            <person name="Westrop G.D."/>
            <person name="Mueller S."/>
            <person name="Dessi D."/>
            <person name="Fiori P.L."/>
            <person name="Ren Q."/>
            <person name="Paulsen I."/>
            <person name="Zhang H."/>
            <person name="Bastida-Corcuera F.D."/>
            <person name="Simoes-Barbosa A."/>
            <person name="Brown M.T."/>
            <person name="Hayes R.D."/>
            <person name="Mukherjee M."/>
            <person name="Okumura C.Y."/>
            <person name="Schneider R."/>
            <person name="Smith A.J."/>
            <person name="Vanacova S."/>
            <person name="Villalvazo M."/>
            <person name="Haas B.J."/>
            <person name="Pertea M."/>
            <person name="Feldblyum T.V."/>
            <person name="Utterback T.R."/>
            <person name="Shu C.L."/>
            <person name="Osoegawa K."/>
            <person name="de Jong P.J."/>
            <person name="Hrdy I."/>
            <person name="Horvathova L."/>
            <person name="Zubacova Z."/>
            <person name="Dolezal P."/>
            <person name="Malik S.B."/>
            <person name="Logsdon J.M. Jr."/>
            <person name="Henze K."/>
            <person name="Gupta A."/>
            <person name="Wang C.C."/>
            <person name="Dunne R.L."/>
            <person name="Upcroft J.A."/>
            <person name="Upcroft P."/>
            <person name="White O."/>
            <person name="Salzberg S.L."/>
            <person name="Tang P."/>
            <person name="Chiu C.-H."/>
            <person name="Lee Y.-S."/>
            <person name="Embley T.M."/>
            <person name="Coombs G.H."/>
            <person name="Mottram J.C."/>
            <person name="Tachezy J."/>
            <person name="Fraser-Liggett C.M."/>
            <person name="Johnson P.J."/>
        </authorList>
    </citation>
    <scope>NUCLEOTIDE SEQUENCE [LARGE SCALE GENOMIC DNA]</scope>
    <source>
        <strain evidence="3">G3</strain>
    </source>
</reference>
<dbReference type="KEGG" id="tva:4756196"/>
<keyword evidence="2" id="KW-0812">Transmembrane</keyword>
<feature type="region of interest" description="Disordered" evidence="1">
    <location>
        <begin position="409"/>
        <end position="451"/>
    </location>
</feature>
<dbReference type="EMBL" id="DS113677">
    <property type="protein sequence ID" value="EAX98399.1"/>
    <property type="molecule type" value="Genomic_DNA"/>
</dbReference>
<feature type="transmembrane region" description="Helical" evidence="2">
    <location>
        <begin position="366"/>
        <end position="389"/>
    </location>
</feature>
<dbReference type="RefSeq" id="XP_001311329.1">
    <property type="nucleotide sequence ID" value="XM_001311328.1"/>
</dbReference>
<feature type="compositionally biased region" description="Low complexity" evidence="1">
    <location>
        <begin position="413"/>
        <end position="434"/>
    </location>
</feature>
<dbReference type="VEuPathDB" id="TrichDB:TVAGG3_0941650"/>
<accession>A2F9L8</accession>
<organism evidence="3 4">
    <name type="scientific">Trichomonas vaginalis (strain ATCC PRA-98 / G3)</name>
    <dbReference type="NCBI Taxonomy" id="412133"/>
    <lineage>
        <taxon>Eukaryota</taxon>
        <taxon>Metamonada</taxon>
        <taxon>Parabasalia</taxon>
        <taxon>Trichomonadida</taxon>
        <taxon>Trichomonadidae</taxon>
        <taxon>Trichomonas</taxon>
    </lineage>
</organism>
<dbReference type="Proteomes" id="UP000001542">
    <property type="component" value="Unassembled WGS sequence"/>
</dbReference>
<proteinExistence type="predicted"/>
<reference evidence="3" key="1">
    <citation type="submission" date="2006-10" db="EMBL/GenBank/DDBJ databases">
        <authorList>
            <person name="Amadeo P."/>
            <person name="Zhao Q."/>
            <person name="Wortman J."/>
            <person name="Fraser-Liggett C."/>
            <person name="Carlton J."/>
        </authorList>
    </citation>
    <scope>NUCLEOTIDE SEQUENCE</scope>
    <source>
        <strain evidence="3">G3</strain>
    </source>
</reference>
<evidence type="ECO:0000256" key="1">
    <source>
        <dbReference type="SAM" id="MobiDB-lite"/>
    </source>
</evidence>
<dbReference type="VEuPathDB" id="TrichDB:TVAG_125430"/>
<dbReference type="AlphaFoldDB" id="A2F9L8"/>
<sequence length="451" mass="50305">MTISNEIIVFTSKTLTELSFSVHPIPHGCNSFETIINPEKDSEFSYDPSKKALEQSKVDCILATSPVAYDVSLTKSAGNQNDFEYQDSLLGPSNKINAGETLPITNQTALFFKYTATSNQERNIATIKFTYPSGSTPEPSQTILYDASKLSYFASNSISITLVDNFYSLGEGNYDLKVSSAQTNCYFIKERNYVVFTYWENINCVAEGLNTELKMLGDDKIVALLVNETCFLRINSDSEGKFSVCVLQMKSEYLSSRFTTSSGAYTLYISGKYTTVHVFAFQKGEIEERVNRAKRWKSVGTKPAVYRYIKQRGIDSISVSARTEDSDTSIKYYIHGDSGGYKAYSMTWDKTKNLFDYDIDIDAKTILSIGLIIGIVIAVLVVIAIIVIICICCCCTSVTCCCCCCLGRRSKDSSSSSSSSSSSKKGMEMQQYPPQQYPPQQYPPQQYPQYQ</sequence>
<evidence type="ECO:0000256" key="2">
    <source>
        <dbReference type="SAM" id="Phobius"/>
    </source>
</evidence>
<feature type="compositionally biased region" description="Pro residues" evidence="1">
    <location>
        <begin position="435"/>
        <end position="451"/>
    </location>
</feature>
<protein>
    <submittedName>
        <fullName evidence="3">Uncharacterized protein</fullName>
    </submittedName>
</protein>
<gene>
    <name evidence="3" type="ORF">TVAG_125430</name>
</gene>
<name>A2F9L8_TRIV3</name>